<reference evidence="2" key="1">
    <citation type="submission" date="2021-03" db="EMBL/GenBank/DDBJ databases">
        <title>Chromosome level genome of the anhydrobiotic midge Polypedilum vanderplanki.</title>
        <authorList>
            <person name="Yoshida Y."/>
            <person name="Kikawada T."/>
            <person name="Gusev O."/>
        </authorList>
    </citation>
    <scope>NUCLEOTIDE SEQUENCE</scope>
    <source>
        <strain evidence="2">NIAS01</strain>
        <tissue evidence="2">Whole body or cell culture</tissue>
    </source>
</reference>
<comment type="caution">
    <text evidence="2">The sequence shown here is derived from an EMBL/GenBank/DDBJ whole genome shotgun (WGS) entry which is preliminary data.</text>
</comment>
<feature type="compositionally biased region" description="Acidic residues" evidence="1">
    <location>
        <begin position="1"/>
        <end position="11"/>
    </location>
</feature>
<evidence type="ECO:0000313" key="3">
    <source>
        <dbReference type="Proteomes" id="UP001107558"/>
    </source>
</evidence>
<keyword evidence="3" id="KW-1185">Reference proteome</keyword>
<sequence>MNNENSDDDDCERSQSNSIDESDAIQNGQMDFYVKKRSTKRICCVFILWRIFINQEAAYGNIIEPYVNHQN</sequence>
<name>A0A9J6CQ79_POLVA</name>
<proteinExistence type="predicted"/>
<gene>
    <name evidence="2" type="ORF">PVAND_013351</name>
</gene>
<accession>A0A9J6CQ79</accession>
<organism evidence="2 3">
    <name type="scientific">Polypedilum vanderplanki</name>
    <name type="common">Sleeping chironomid midge</name>
    <dbReference type="NCBI Taxonomy" id="319348"/>
    <lineage>
        <taxon>Eukaryota</taxon>
        <taxon>Metazoa</taxon>
        <taxon>Ecdysozoa</taxon>
        <taxon>Arthropoda</taxon>
        <taxon>Hexapoda</taxon>
        <taxon>Insecta</taxon>
        <taxon>Pterygota</taxon>
        <taxon>Neoptera</taxon>
        <taxon>Endopterygota</taxon>
        <taxon>Diptera</taxon>
        <taxon>Nematocera</taxon>
        <taxon>Chironomoidea</taxon>
        <taxon>Chironomidae</taxon>
        <taxon>Chironominae</taxon>
        <taxon>Polypedilum</taxon>
        <taxon>Polypedilum</taxon>
    </lineage>
</organism>
<protein>
    <submittedName>
        <fullName evidence="2">Uncharacterized protein</fullName>
    </submittedName>
</protein>
<dbReference type="AlphaFoldDB" id="A0A9J6CQ79"/>
<evidence type="ECO:0000256" key="1">
    <source>
        <dbReference type="SAM" id="MobiDB-lite"/>
    </source>
</evidence>
<dbReference type="EMBL" id="JADBJN010000001">
    <property type="protein sequence ID" value="KAG5684104.1"/>
    <property type="molecule type" value="Genomic_DNA"/>
</dbReference>
<feature type="compositionally biased region" description="Polar residues" evidence="1">
    <location>
        <begin position="14"/>
        <end position="23"/>
    </location>
</feature>
<dbReference type="Proteomes" id="UP001107558">
    <property type="component" value="Chromosome 1"/>
</dbReference>
<feature type="region of interest" description="Disordered" evidence="1">
    <location>
        <begin position="1"/>
        <end position="23"/>
    </location>
</feature>
<evidence type="ECO:0000313" key="2">
    <source>
        <dbReference type="EMBL" id="KAG5684104.1"/>
    </source>
</evidence>